<dbReference type="GO" id="GO:0003677">
    <property type="term" value="F:DNA binding"/>
    <property type="evidence" value="ECO:0007669"/>
    <property type="project" value="InterPro"/>
</dbReference>
<evidence type="ECO:0000259" key="1">
    <source>
        <dbReference type="Pfam" id="PF12728"/>
    </source>
</evidence>
<feature type="domain" description="Helix-turn-helix" evidence="1">
    <location>
        <begin position="5"/>
        <end position="52"/>
    </location>
</feature>
<name>A0A5D8QCY5_9THEO</name>
<evidence type="ECO:0000313" key="3">
    <source>
        <dbReference type="Proteomes" id="UP000322976"/>
    </source>
</evidence>
<keyword evidence="3" id="KW-1185">Reference proteome</keyword>
<comment type="caution">
    <text evidence="2">The sequence shown here is derived from an EMBL/GenBank/DDBJ whole genome shotgun (WGS) entry which is preliminary data.</text>
</comment>
<proteinExistence type="predicted"/>
<dbReference type="InterPro" id="IPR010093">
    <property type="entry name" value="SinI_DNA-bd"/>
</dbReference>
<dbReference type="Pfam" id="PF12728">
    <property type="entry name" value="HTH_17"/>
    <property type="match status" value="1"/>
</dbReference>
<dbReference type="AlphaFoldDB" id="A0A5D8QCY5"/>
<dbReference type="RefSeq" id="WP_149545253.1">
    <property type="nucleotide sequence ID" value="NZ_VTPS01000009.1"/>
</dbReference>
<organism evidence="2 3">
    <name type="scientific">Calorimonas adulescens</name>
    <dbReference type="NCBI Taxonomy" id="2606906"/>
    <lineage>
        <taxon>Bacteria</taxon>
        <taxon>Bacillati</taxon>
        <taxon>Bacillota</taxon>
        <taxon>Clostridia</taxon>
        <taxon>Thermoanaerobacterales</taxon>
        <taxon>Thermoanaerobacteraceae</taxon>
        <taxon>Calorimonas</taxon>
    </lineage>
</organism>
<evidence type="ECO:0000313" key="2">
    <source>
        <dbReference type="EMBL" id="TZE81979.1"/>
    </source>
</evidence>
<dbReference type="InterPro" id="IPR041657">
    <property type="entry name" value="HTH_17"/>
</dbReference>
<dbReference type="Gene3D" id="3.90.105.50">
    <property type="match status" value="1"/>
</dbReference>
<sequence length="58" mass="6883">MKAALTVKESAEYLNCSQWSMYELIYRKKVKHFRIGRRILVPVKELDEFINTGGTEKY</sequence>
<dbReference type="NCBIfam" id="TIGR01764">
    <property type="entry name" value="excise"/>
    <property type="match status" value="1"/>
</dbReference>
<accession>A0A5D8QCY5</accession>
<dbReference type="Proteomes" id="UP000322976">
    <property type="component" value="Unassembled WGS sequence"/>
</dbReference>
<reference evidence="2 3" key="1">
    <citation type="submission" date="2019-08" db="EMBL/GenBank/DDBJ databases">
        <title>Calorimonas adulescens gen. nov., sp. nov., an anaerobic thermophilic bacterium from Sakhalin hot spring.</title>
        <authorList>
            <person name="Khomyakova M.A."/>
            <person name="Merkel A.Y."/>
            <person name="Novikov A."/>
            <person name="Bonch-Osmolovskaya E.A."/>
            <person name="Slobodkin A.I."/>
        </authorList>
    </citation>
    <scope>NUCLEOTIDE SEQUENCE [LARGE SCALE GENOMIC DNA]</scope>
    <source>
        <strain evidence="2 3">A05MB</strain>
    </source>
</reference>
<dbReference type="InterPro" id="IPR038148">
    <property type="entry name" value="Tn1545/Tn916_Xis"/>
</dbReference>
<protein>
    <submittedName>
        <fullName evidence="2">Helix-turn-helix domain-containing protein</fullName>
    </submittedName>
</protein>
<dbReference type="EMBL" id="VTPS01000009">
    <property type="protein sequence ID" value="TZE81979.1"/>
    <property type="molecule type" value="Genomic_DNA"/>
</dbReference>
<gene>
    <name evidence="2" type="ORF">FWJ32_07020</name>
</gene>